<keyword evidence="3" id="KW-0862">Zinc</keyword>
<evidence type="ECO:0000256" key="4">
    <source>
        <dbReference type="PROSITE-ProRule" id="PRU00236"/>
    </source>
</evidence>
<dbReference type="RefSeq" id="WP_128782637.1">
    <property type="nucleotide sequence ID" value="NZ_RJLM01000001.1"/>
</dbReference>
<comment type="subcellular location">
    <subcellularLocation>
        <location evidence="3">Cytoplasm</location>
    </subcellularLocation>
</comment>
<comment type="caution">
    <text evidence="3 4">Lacks conserved residue(s) required for the propagation of feature annotation.</text>
</comment>
<dbReference type="GO" id="GO:0070403">
    <property type="term" value="F:NAD+ binding"/>
    <property type="evidence" value="ECO:0007669"/>
    <property type="project" value="UniProtKB-UniRule"/>
</dbReference>
<dbReference type="InterPro" id="IPR029035">
    <property type="entry name" value="DHS-like_NAD/FAD-binding_dom"/>
</dbReference>
<dbReference type="GO" id="GO:0017136">
    <property type="term" value="F:histone deacetylase activity, NAD-dependent"/>
    <property type="evidence" value="ECO:0007669"/>
    <property type="project" value="TreeGrafter"/>
</dbReference>
<dbReference type="InterPro" id="IPR026590">
    <property type="entry name" value="Ssirtuin_cat_dom"/>
</dbReference>
<dbReference type="EMBL" id="RJLM01000001">
    <property type="protein sequence ID" value="RWX57330.1"/>
    <property type="molecule type" value="Genomic_DNA"/>
</dbReference>
<accession>A0A3S3UME4</accession>
<evidence type="ECO:0000259" key="5">
    <source>
        <dbReference type="PROSITE" id="PS50305"/>
    </source>
</evidence>
<dbReference type="Gene3D" id="3.40.50.1220">
    <property type="entry name" value="TPP-binding domain"/>
    <property type="match status" value="1"/>
</dbReference>
<gene>
    <name evidence="3" type="primary">cobB</name>
    <name evidence="6" type="ORF">EDI28_04680</name>
</gene>
<dbReference type="SUPFAM" id="SSF52467">
    <property type="entry name" value="DHS-like NAD/FAD-binding domain"/>
    <property type="match status" value="1"/>
</dbReference>
<dbReference type="GO" id="GO:0008270">
    <property type="term" value="F:zinc ion binding"/>
    <property type="evidence" value="ECO:0007669"/>
    <property type="project" value="UniProtKB-UniRule"/>
</dbReference>
<dbReference type="InterPro" id="IPR003000">
    <property type="entry name" value="Sirtuin"/>
</dbReference>
<dbReference type="AlphaFoldDB" id="A0A3S3UME4"/>
<keyword evidence="1" id="KW-0808">Transferase</keyword>
<comment type="caution">
    <text evidence="6">The sequence shown here is derived from an EMBL/GenBank/DDBJ whole genome shotgun (WGS) entry which is preliminary data.</text>
</comment>
<keyword evidence="3" id="KW-0963">Cytoplasm</keyword>
<dbReference type="GO" id="GO:0036055">
    <property type="term" value="F:protein-succinyllysine desuccinylase activity"/>
    <property type="evidence" value="ECO:0007669"/>
    <property type="project" value="UniProtKB-UniRule"/>
</dbReference>
<dbReference type="CDD" id="cd01412">
    <property type="entry name" value="SIRT5_Af1_CobB"/>
    <property type="match status" value="1"/>
</dbReference>
<comment type="catalytic activity">
    <reaction evidence="3">
        <text>N(6)-acetyl-L-lysyl-[protein] + NAD(+) + H2O = 2''-O-acetyl-ADP-D-ribose + nicotinamide + L-lysyl-[protein]</text>
        <dbReference type="Rhea" id="RHEA:43636"/>
        <dbReference type="Rhea" id="RHEA-COMP:9752"/>
        <dbReference type="Rhea" id="RHEA-COMP:10731"/>
        <dbReference type="ChEBI" id="CHEBI:15377"/>
        <dbReference type="ChEBI" id="CHEBI:17154"/>
        <dbReference type="ChEBI" id="CHEBI:29969"/>
        <dbReference type="ChEBI" id="CHEBI:57540"/>
        <dbReference type="ChEBI" id="CHEBI:61930"/>
        <dbReference type="ChEBI" id="CHEBI:83767"/>
        <dbReference type="EC" id="2.3.1.286"/>
    </reaction>
</comment>
<feature type="binding site" evidence="3">
    <location>
        <position position="140"/>
    </location>
    <ligand>
        <name>Zn(2+)</name>
        <dbReference type="ChEBI" id="CHEBI:29105"/>
    </ligand>
</feature>
<dbReference type="PROSITE" id="PS50305">
    <property type="entry name" value="SIRTUIN"/>
    <property type="match status" value="1"/>
</dbReference>
<name>A0A3S3UME4_9GAMM</name>
<keyword evidence="7" id="KW-1185">Reference proteome</keyword>
<comment type="cofactor">
    <cofactor evidence="3">
        <name>Zn(2+)</name>
        <dbReference type="ChEBI" id="CHEBI:29105"/>
    </cofactor>
    <text evidence="3">Binds 1 zinc ion per subunit.</text>
</comment>
<comment type="similarity">
    <text evidence="3">Belongs to the sirtuin family. Class III subfamily.</text>
</comment>
<protein>
    <recommendedName>
        <fullName evidence="3">NAD-dependent protein deacylase</fullName>
        <ecNumber evidence="3">2.3.1.286</ecNumber>
    </recommendedName>
    <alternativeName>
        <fullName evidence="3">Regulatory protein SIR2 homolog</fullName>
    </alternativeName>
</protein>
<feature type="binding site" evidence="3">
    <location>
        <position position="61"/>
    </location>
    <ligand>
        <name>substrate</name>
    </ligand>
</feature>
<dbReference type="Gene3D" id="3.30.1600.10">
    <property type="entry name" value="SIR2/SIRT2 'Small Domain"/>
    <property type="match status" value="1"/>
</dbReference>
<dbReference type="GO" id="GO:0036054">
    <property type="term" value="F:protein-malonyllysine demalonylase activity"/>
    <property type="evidence" value="ECO:0007669"/>
    <property type="project" value="InterPro"/>
</dbReference>
<organism evidence="6 7">
    <name type="scientific">Photobacterium chitinilyticum</name>
    <dbReference type="NCBI Taxonomy" id="2485123"/>
    <lineage>
        <taxon>Bacteria</taxon>
        <taxon>Pseudomonadati</taxon>
        <taxon>Pseudomonadota</taxon>
        <taxon>Gammaproteobacteria</taxon>
        <taxon>Vibrionales</taxon>
        <taxon>Vibrionaceae</taxon>
        <taxon>Photobacterium</taxon>
    </lineage>
</organism>
<evidence type="ECO:0000313" key="7">
    <source>
        <dbReference type="Proteomes" id="UP000287563"/>
    </source>
</evidence>
<reference evidence="6 7" key="1">
    <citation type="submission" date="2018-11" db="EMBL/GenBank/DDBJ databases">
        <title>Photobacterium sp. BEI247 sp. nov., a marine bacterium isolated from Yongle Blue Hole in the South China Sea.</title>
        <authorList>
            <person name="Wang X."/>
        </authorList>
    </citation>
    <scope>NUCLEOTIDE SEQUENCE [LARGE SCALE GENOMIC DNA]</scope>
    <source>
        <strain evidence="7">BEI247</strain>
    </source>
</reference>
<comment type="function">
    <text evidence="3">NAD-dependent lysine deacetylase and desuccinylase that specifically removes acetyl and succinyl groups on target proteins. Modulates the activities of several proteins which are inactive in their acylated form.</text>
</comment>
<feature type="active site" description="Proton acceptor" evidence="3">
    <location>
        <position position="113"/>
    </location>
</feature>
<feature type="binding site" evidence="3">
    <location>
        <position position="224"/>
    </location>
    <ligand>
        <name>NAD(+)</name>
        <dbReference type="ChEBI" id="CHEBI:57540"/>
    </ligand>
</feature>
<feature type="binding site" evidence="3">
    <location>
        <position position="58"/>
    </location>
    <ligand>
        <name>substrate</name>
    </ligand>
</feature>
<feature type="binding site" evidence="3">
    <location>
        <begin position="95"/>
        <end position="98"/>
    </location>
    <ligand>
        <name>NAD(+)</name>
        <dbReference type="ChEBI" id="CHEBI:57540"/>
    </ligand>
</feature>
<dbReference type="HAMAP" id="MF_01121">
    <property type="entry name" value="Sirtuin_ClassIII"/>
    <property type="match status" value="1"/>
</dbReference>
<feature type="binding site" evidence="3">
    <location>
        <position position="121"/>
    </location>
    <ligand>
        <name>Zn(2+)</name>
        <dbReference type="ChEBI" id="CHEBI:29105"/>
    </ligand>
</feature>
<comment type="catalytic activity">
    <reaction evidence="3">
        <text>N(6)-succinyl-L-lysyl-[protein] + NAD(+) + H2O = 2''-O-succinyl-ADP-D-ribose + nicotinamide + L-lysyl-[protein]</text>
        <dbReference type="Rhea" id="RHEA:47668"/>
        <dbReference type="Rhea" id="RHEA-COMP:9752"/>
        <dbReference type="Rhea" id="RHEA-COMP:11877"/>
        <dbReference type="ChEBI" id="CHEBI:15377"/>
        <dbReference type="ChEBI" id="CHEBI:17154"/>
        <dbReference type="ChEBI" id="CHEBI:29969"/>
        <dbReference type="ChEBI" id="CHEBI:57540"/>
        <dbReference type="ChEBI" id="CHEBI:87830"/>
        <dbReference type="ChEBI" id="CHEBI:87832"/>
    </reaction>
</comment>
<dbReference type="Pfam" id="PF02146">
    <property type="entry name" value="SIR2"/>
    <property type="match status" value="1"/>
</dbReference>
<dbReference type="EC" id="2.3.1.286" evidence="3"/>
<feature type="binding site" evidence="3">
    <location>
        <begin position="180"/>
        <end position="182"/>
    </location>
    <ligand>
        <name>NAD(+)</name>
        <dbReference type="ChEBI" id="CHEBI:57540"/>
    </ligand>
</feature>
<proteinExistence type="inferred from homology"/>
<dbReference type="PANTHER" id="PTHR11085:SF4">
    <property type="entry name" value="NAD-DEPENDENT PROTEIN DEACYLASE"/>
    <property type="match status" value="1"/>
</dbReference>
<evidence type="ECO:0000256" key="2">
    <source>
        <dbReference type="ARBA" id="ARBA00023027"/>
    </source>
</evidence>
<evidence type="ECO:0000256" key="3">
    <source>
        <dbReference type="HAMAP-Rule" id="MF_01121"/>
    </source>
</evidence>
<dbReference type="GO" id="GO:0005737">
    <property type="term" value="C:cytoplasm"/>
    <property type="evidence" value="ECO:0007669"/>
    <property type="project" value="UniProtKB-SubCell"/>
</dbReference>
<dbReference type="InterPro" id="IPR050134">
    <property type="entry name" value="NAD-dep_sirtuin_deacylases"/>
</dbReference>
<keyword evidence="3" id="KW-0479">Metal-binding</keyword>
<dbReference type="InterPro" id="IPR027546">
    <property type="entry name" value="Sirtuin_class_III"/>
</dbReference>
<dbReference type="PANTHER" id="PTHR11085">
    <property type="entry name" value="NAD-DEPENDENT PROTEIN DEACYLASE SIRTUIN-5, MITOCHONDRIAL-RELATED"/>
    <property type="match status" value="1"/>
</dbReference>
<evidence type="ECO:0000256" key="1">
    <source>
        <dbReference type="ARBA" id="ARBA00022679"/>
    </source>
</evidence>
<dbReference type="NCBIfam" id="NF001755">
    <property type="entry name" value="PRK00481.1-5"/>
    <property type="match status" value="1"/>
</dbReference>
<evidence type="ECO:0000313" key="6">
    <source>
        <dbReference type="EMBL" id="RWX57330.1"/>
    </source>
</evidence>
<sequence>MNFPYRHIVILTGAGISAESGIETFRSGADGLWEKHKIEDVATPEGYHRNPVLVQNFYNKRRQQLEGGTVAPNAAHLALAKLERELEGEVTVVTQNIDNLHELAGTKNIIHMHGELLKAQCNHSGQSVAWSGDISLDDHCHCCQIPAPLRPNVVWFGEMPIGMDRIHDALVKADLFISIGTSGAVYPAAGFVHEAAMHGAHTIELNLEPSDVEDEFAEKRYGKASVLVPELVEELLSALD</sequence>
<feature type="binding site" evidence="3">
    <location>
        <begin position="206"/>
        <end position="208"/>
    </location>
    <ligand>
        <name>NAD(+)</name>
        <dbReference type="ChEBI" id="CHEBI:57540"/>
    </ligand>
</feature>
<feature type="domain" description="Deacetylase sirtuin-type" evidence="5">
    <location>
        <begin position="1"/>
        <end position="238"/>
    </location>
</feature>
<dbReference type="OrthoDB" id="9800582at2"/>
<dbReference type="InterPro" id="IPR026591">
    <property type="entry name" value="Sirtuin_cat_small_dom_sf"/>
</dbReference>
<dbReference type="Proteomes" id="UP000287563">
    <property type="component" value="Unassembled WGS sequence"/>
</dbReference>
<keyword evidence="2 3" id="KW-0520">NAD</keyword>
<comment type="domain">
    <text evidence="3">2 residues (Tyr-58 and Arg-61) present in a large hydrophobic pocket are probably involved in substrate specificity. They are important for desuccinylation activity, but dispensable for deacetylation activity.</text>
</comment>